<dbReference type="RefSeq" id="WP_145141113.1">
    <property type="nucleotide sequence ID" value="NZ_VLKY01000005.1"/>
</dbReference>
<dbReference type="SUPFAM" id="SSF56112">
    <property type="entry name" value="Protein kinase-like (PK-like)"/>
    <property type="match status" value="1"/>
</dbReference>
<gene>
    <name evidence="1" type="ORF">IQ22_01973</name>
</gene>
<proteinExistence type="predicted"/>
<evidence type="ECO:0000313" key="2">
    <source>
        <dbReference type="Proteomes" id="UP000316905"/>
    </source>
</evidence>
<dbReference type="Gene3D" id="3.90.1200.10">
    <property type="match status" value="1"/>
</dbReference>
<sequence length="285" mass="33629">MLYLHKHGVSLPIKRRLKEWILYSKTEESNKFIPFVQSLINDRNKRGQGNRSFSTLRVNQKSYFIKTTEITQLQAQLRATFGWRRRVGGYGWPISEIINTNHVIQKGLNTPQLYGFGYKRSRIGLVNEVFLVTDWLENHVNGLEWLNSGKAEPQQFFKVFFLSMLDMHRKKIWHLDYWVENVVLSPSNPSTINIIDFENCYIGDNAYISETLGFQFGFIYYMKASYYISEKAYDETVAEALKAYKNINEEAFQIFYSYSKKNHIGRKERREIPLKGTFPRDRANL</sequence>
<dbReference type="GO" id="GO:0016301">
    <property type="term" value="F:kinase activity"/>
    <property type="evidence" value="ECO:0007669"/>
    <property type="project" value="UniProtKB-KW"/>
</dbReference>
<keyword evidence="1" id="KW-0418">Kinase</keyword>
<dbReference type="InterPro" id="IPR011009">
    <property type="entry name" value="Kinase-like_dom_sf"/>
</dbReference>
<dbReference type="OrthoDB" id="6997192at2"/>
<keyword evidence="2" id="KW-1185">Reference proteome</keyword>
<comment type="caution">
    <text evidence="1">The sequence shown here is derived from an EMBL/GenBank/DDBJ whole genome shotgun (WGS) entry which is preliminary data.</text>
</comment>
<accession>A0A562QEA3</accession>
<evidence type="ECO:0000313" key="1">
    <source>
        <dbReference type="EMBL" id="TWI55061.1"/>
    </source>
</evidence>
<dbReference type="AlphaFoldDB" id="A0A562QEA3"/>
<organism evidence="1 2">
    <name type="scientific">Pseudomonas duriflava</name>
    <dbReference type="NCBI Taxonomy" id="459528"/>
    <lineage>
        <taxon>Bacteria</taxon>
        <taxon>Pseudomonadati</taxon>
        <taxon>Pseudomonadota</taxon>
        <taxon>Gammaproteobacteria</taxon>
        <taxon>Pseudomonadales</taxon>
        <taxon>Pseudomonadaceae</taxon>
        <taxon>Pseudomonas</taxon>
    </lineage>
</organism>
<keyword evidence="1" id="KW-0808">Transferase</keyword>
<name>A0A562QEA3_9PSED</name>
<reference evidence="1 2" key="1">
    <citation type="journal article" date="2015" name="Stand. Genomic Sci.">
        <title>Genomic Encyclopedia of Bacterial and Archaeal Type Strains, Phase III: the genomes of soil and plant-associated and newly described type strains.</title>
        <authorList>
            <person name="Whitman W.B."/>
            <person name="Woyke T."/>
            <person name="Klenk H.P."/>
            <person name="Zhou Y."/>
            <person name="Lilburn T.G."/>
            <person name="Beck B.J."/>
            <person name="De Vos P."/>
            <person name="Vandamme P."/>
            <person name="Eisen J.A."/>
            <person name="Garrity G."/>
            <person name="Hugenholtz P."/>
            <person name="Kyrpides N.C."/>
        </authorList>
    </citation>
    <scope>NUCLEOTIDE SEQUENCE [LARGE SCALE GENOMIC DNA]</scope>
    <source>
        <strain evidence="1 2">CGMCC 1.6858</strain>
    </source>
</reference>
<dbReference type="EMBL" id="VLKY01000005">
    <property type="protein sequence ID" value="TWI55061.1"/>
    <property type="molecule type" value="Genomic_DNA"/>
</dbReference>
<dbReference type="Proteomes" id="UP000316905">
    <property type="component" value="Unassembled WGS sequence"/>
</dbReference>
<protein>
    <submittedName>
        <fullName evidence="1">Lipopolysaccharide kinase (Kdo/WaaP) family protein</fullName>
    </submittedName>
</protein>